<dbReference type="OrthoDB" id="7042322at2759"/>
<dbReference type="AlphaFoldDB" id="A0A9W8Z2H3"/>
<evidence type="ECO:0000313" key="8">
    <source>
        <dbReference type="Proteomes" id="UP001140510"/>
    </source>
</evidence>
<evidence type="ECO:0000256" key="3">
    <source>
        <dbReference type="ARBA" id="ARBA00022576"/>
    </source>
</evidence>
<dbReference type="CDD" id="cd00609">
    <property type="entry name" value="AAT_like"/>
    <property type="match status" value="1"/>
</dbReference>
<gene>
    <name evidence="7" type="ORF">N0V91_010949</name>
</gene>
<keyword evidence="3" id="KW-0032">Aminotransferase</keyword>
<dbReference type="InterPro" id="IPR004839">
    <property type="entry name" value="Aminotransferase_I/II_large"/>
</dbReference>
<dbReference type="GO" id="GO:0006520">
    <property type="term" value="P:amino acid metabolic process"/>
    <property type="evidence" value="ECO:0007669"/>
    <property type="project" value="InterPro"/>
</dbReference>
<dbReference type="PANTHER" id="PTHR46383">
    <property type="entry name" value="ASPARTATE AMINOTRANSFERASE"/>
    <property type="match status" value="1"/>
</dbReference>
<evidence type="ECO:0000256" key="4">
    <source>
        <dbReference type="ARBA" id="ARBA00022679"/>
    </source>
</evidence>
<dbReference type="EMBL" id="JAPEVA010000165">
    <property type="protein sequence ID" value="KAJ4395273.1"/>
    <property type="molecule type" value="Genomic_DNA"/>
</dbReference>
<dbReference type="InterPro" id="IPR050596">
    <property type="entry name" value="AspAT/PAT-like"/>
</dbReference>
<dbReference type="SUPFAM" id="SSF53383">
    <property type="entry name" value="PLP-dependent transferases"/>
    <property type="match status" value="1"/>
</dbReference>
<evidence type="ECO:0000313" key="7">
    <source>
        <dbReference type="EMBL" id="KAJ4395273.1"/>
    </source>
</evidence>
<dbReference type="GO" id="GO:0030170">
    <property type="term" value="F:pyridoxal phosphate binding"/>
    <property type="evidence" value="ECO:0007669"/>
    <property type="project" value="InterPro"/>
</dbReference>
<evidence type="ECO:0000256" key="2">
    <source>
        <dbReference type="ARBA" id="ARBA00007441"/>
    </source>
</evidence>
<comment type="similarity">
    <text evidence="2">Belongs to the class-I pyridoxal-phosphate-dependent aminotransferase family.</text>
</comment>
<comment type="caution">
    <text evidence="7">The sequence shown here is derived from an EMBL/GenBank/DDBJ whole genome shotgun (WGS) entry which is preliminary data.</text>
</comment>
<dbReference type="Gene3D" id="3.90.1150.10">
    <property type="entry name" value="Aspartate Aminotransferase, domain 1"/>
    <property type="match status" value="1"/>
</dbReference>
<dbReference type="PROSITE" id="PS00105">
    <property type="entry name" value="AA_TRANSFER_CLASS_1"/>
    <property type="match status" value="1"/>
</dbReference>
<dbReference type="Proteomes" id="UP001140510">
    <property type="component" value="Unassembled WGS sequence"/>
</dbReference>
<keyword evidence="4" id="KW-0808">Transferase</keyword>
<dbReference type="InterPro" id="IPR004838">
    <property type="entry name" value="NHTrfase_class1_PyrdxlP-BS"/>
</dbReference>
<dbReference type="GO" id="GO:0008483">
    <property type="term" value="F:transaminase activity"/>
    <property type="evidence" value="ECO:0007669"/>
    <property type="project" value="UniProtKB-KW"/>
</dbReference>
<evidence type="ECO:0000256" key="1">
    <source>
        <dbReference type="ARBA" id="ARBA00001933"/>
    </source>
</evidence>
<protein>
    <recommendedName>
        <fullName evidence="6">Aminotransferase class I/classII large domain-containing protein</fullName>
    </recommendedName>
</protein>
<keyword evidence="5" id="KW-0663">Pyridoxal phosphate</keyword>
<sequence>MPRIMLVNSPSNPTGRVYSEENVAIILRFCKKHGITLISDEIYSDISFGTEIPPGPAAAGQLDHSQMIVTGGLSKTYSAGGWRVGYAVFPTNDFGKTVQTAVLAYASECWSAASAPAQEAATVAFDTTLEMDMYRIQVSALHKRCTFELYGRLLRLGLDVAAPHGAFYVYPSFQPFAKQLESLGIRTSAQLSSWLITDCGIAALPGSVFGEDDAGPPGGRYRLRMATSYLYFKTTAERYSHGYKLLEAATKEGKVMDLPLLYQAIEALEAAVAKLKTM</sequence>
<dbReference type="InterPro" id="IPR015421">
    <property type="entry name" value="PyrdxlP-dep_Trfase_major"/>
</dbReference>
<dbReference type="Pfam" id="PF00155">
    <property type="entry name" value="Aminotran_1_2"/>
    <property type="match status" value="1"/>
</dbReference>
<keyword evidence="8" id="KW-1185">Reference proteome</keyword>
<organism evidence="7 8">
    <name type="scientific">Didymella pomorum</name>
    <dbReference type="NCBI Taxonomy" id="749634"/>
    <lineage>
        <taxon>Eukaryota</taxon>
        <taxon>Fungi</taxon>
        <taxon>Dikarya</taxon>
        <taxon>Ascomycota</taxon>
        <taxon>Pezizomycotina</taxon>
        <taxon>Dothideomycetes</taxon>
        <taxon>Pleosporomycetidae</taxon>
        <taxon>Pleosporales</taxon>
        <taxon>Pleosporineae</taxon>
        <taxon>Didymellaceae</taxon>
        <taxon>Didymella</taxon>
    </lineage>
</organism>
<feature type="domain" description="Aminotransferase class I/classII large" evidence="6">
    <location>
        <begin position="3"/>
        <end position="226"/>
    </location>
</feature>
<dbReference type="InterPro" id="IPR015422">
    <property type="entry name" value="PyrdxlP-dep_Trfase_small"/>
</dbReference>
<dbReference type="PANTHER" id="PTHR46383:SF1">
    <property type="entry name" value="ASPARTATE AMINOTRANSFERASE"/>
    <property type="match status" value="1"/>
</dbReference>
<proteinExistence type="inferred from homology"/>
<dbReference type="InterPro" id="IPR015424">
    <property type="entry name" value="PyrdxlP-dep_Trfase"/>
</dbReference>
<dbReference type="Gene3D" id="3.40.640.10">
    <property type="entry name" value="Type I PLP-dependent aspartate aminotransferase-like (Major domain)"/>
    <property type="match status" value="1"/>
</dbReference>
<evidence type="ECO:0000256" key="5">
    <source>
        <dbReference type="ARBA" id="ARBA00022898"/>
    </source>
</evidence>
<name>A0A9W8Z2H3_9PLEO</name>
<reference evidence="7" key="1">
    <citation type="submission" date="2022-10" db="EMBL/GenBank/DDBJ databases">
        <title>Tapping the CABI collections for fungal endophytes: first genome assemblies for Collariella, Neodidymelliopsis, Ascochyta clinopodiicola, Didymella pomorum, Didymosphaeria variabile, Neocosmospora piperis and Neocucurbitaria cava.</title>
        <authorList>
            <person name="Hill R."/>
        </authorList>
    </citation>
    <scope>NUCLEOTIDE SEQUENCE</scope>
    <source>
        <strain evidence="7">IMI 355091</strain>
    </source>
</reference>
<accession>A0A9W8Z2H3</accession>
<comment type="cofactor">
    <cofactor evidence="1">
        <name>pyridoxal 5'-phosphate</name>
        <dbReference type="ChEBI" id="CHEBI:597326"/>
    </cofactor>
</comment>
<evidence type="ECO:0000259" key="6">
    <source>
        <dbReference type="Pfam" id="PF00155"/>
    </source>
</evidence>